<keyword evidence="6 12" id="KW-1003">Cell membrane</keyword>
<evidence type="ECO:0000256" key="2">
    <source>
        <dbReference type="ARBA" id="ARBA00004429"/>
    </source>
</evidence>
<protein>
    <recommendedName>
        <fullName evidence="4 12">Heme exporter protein B</fullName>
    </recommendedName>
</protein>
<evidence type="ECO:0000256" key="4">
    <source>
        <dbReference type="ARBA" id="ARBA00016452"/>
    </source>
</evidence>
<dbReference type="AlphaFoldDB" id="A0A7Z7HPS4"/>
<keyword evidence="8 13" id="KW-0812">Transmembrane</keyword>
<keyword evidence="11 12" id="KW-0472">Membrane</keyword>
<dbReference type="Proteomes" id="UP000242886">
    <property type="component" value="Chromosome SDENCHOL"/>
</dbReference>
<name>A0A7Z7HPS4_9PROT</name>
<comment type="subcellular location">
    <subcellularLocation>
        <location evidence="2">Cell inner membrane</location>
        <topology evidence="2">Multi-pass membrane protein</topology>
    </subcellularLocation>
</comment>
<comment type="similarity">
    <text evidence="3 12">Belongs to the CcmB/CycW/HelB family.</text>
</comment>
<dbReference type="InterPro" id="IPR003544">
    <property type="entry name" value="Cyt_c_biogenesis_CcmB"/>
</dbReference>
<evidence type="ECO:0000256" key="7">
    <source>
        <dbReference type="ARBA" id="ARBA00022519"/>
    </source>
</evidence>
<evidence type="ECO:0000256" key="10">
    <source>
        <dbReference type="ARBA" id="ARBA00022989"/>
    </source>
</evidence>
<keyword evidence="5 12" id="KW-0813">Transport</keyword>
<evidence type="ECO:0000256" key="6">
    <source>
        <dbReference type="ARBA" id="ARBA00022475"/>
    </source>
</evidence>
<evidence type="ECO:0000256" key="12">
    <source>
        <dbReference type="PIRNR" id="PIRNR002764"/>
    </source>
</evidence>
<keyword evidence="7 12" id="KW-0997">Cell inner membrane</keyword>
<feature type="transmembrane region" description="Helical" evidence="13">
    <location>
        <begin position="147"/>
        <end position="172"/>
    </location>
</feature>
<evidence type="ECO:0000313" key="15">
    <source>
        <dbReference type="Proteomes" id="UP000242886"/>
    </source>
</evidence>
<feature type="transmembrane region" description="Helical" evidence="13">
    <location>
        <begin position="65"/>
        <end position="86"/>
    </location>
</feature>
<keyword evidence="9 12" id="KW-0201">Cytochrome c-type biogenesis</keyword>
<proteinExistence type="inferred from homology"/>
<evidence type="ECO:0000313" key="14">
    <source>
        <dbReference type="EMBL" id="SMB23366.1"/>
    </source>
</evidence>
<dbReference type="PANTHER" id="PTHR30070">
    <property type="entry name" value="HEME EXPORTER PROTEIN B"/>
    <property type="match status" value="1"/>
</dbReference>
<evidence type="ECO:0000256" key="5">
    <source>
        <dbReference type="ARBA" id="ARBA00022448"/>
    </source>
</evidence>
<dbReference type="NCBIfam" id="TIGR01190">
    <property type="entry name" value="ccmB"/>
    <property type="match status" value="1"/>
</dbReference>
<feature type="transmembrane region" description="Helical" evidence="13">
    <location>
        <begin position="179"/>
        <end position="200"/>
    </location>
</feature>
<reference evidence="14" key="1">
    <citation type="submission" date="2017-03" db="EMBL/GenBank/DDBJ databases">
        <authorList>
            <consortium name="AG Boll"/>
        </authorList>
    </citation>
    <scope>NUCLEOTIDE SEQUENCE [LARGE SCALE GENOMIC DNA]</scope>
    <source>
        <strain evidence="14">Chol</strain>
    </source>
</reference>
<keyword evidence="10 13" id="KW-1133">Transmembrane helix</keyword>
<keyword evidence="15" id="KW-1185">Reference proteome</keyword>
<feature type="transmembrane region" description="Helical" evidence="13">
    <location>
        <begin position="212"/>
        <end position="239"/>
    </location>
</feature>
<feature type="transmembrane region" description="Helical" evidence="13">
    <location>
        <begin position="41"/>
        <end position="59"/>
    </location>
</feature>
<evidence type="ECO:0000256" key="1">
    <source>
        <dbReference type="ARBA" id="ARBA00002442"/>
    </source>
</evidence>
<dbReference type="PIRSF" id="PIRSF002764">
    <property type="entry name" value="CcmB"/>
    <property type="match status" value="1"/>
</dbReference>
<evidence type="ECO:0000256" key="13">
    <source>
        <dbReference type="SAM" id="Phobius"/>
    </source>
</evidence>
<comment type="function">
    <text evidence="1 12">Required for the export of heme to the periplasm for the biogenesis of c-type cytochromes.</text>
</comment>
<dbReference type="GO" id="GO:1903607">
    <property type="term" value="P:cytochrome c biosynthetic process"/>
    <property type="evidence" value="ECO:0007669"/>
    <property type="project" value="TreeGrafter"/>
</dbReference>
<dbReference type="RefSeq" id="WP_154716108.1">
    <property type="nucleotide sequence ID" value="NZ_LT837803.1"/>
</dbReference>
<organism evidence="14 15">
    <name type="scientific">Sterolibacterium denitrificans</name>
    <dbReference type="NCBI Taxonomy" id="157592"/>
    <lineage>
        <taxon>Bacteria</taxon>
        <taxon>Pseudomonadati</taxon>
        <taxon>Pseudomonadota</taxon>
        <taxon>Betaproteobacteria</taxon>
        <taxon>Nitrosomonadales</taxon>
        <taxon>Sterolibacteriaceae</taxon>
        <taxon>Sterolibacterium</taxon>
    </lineage>
</organism>
<dbReference type="EMBL" id="LT837803">
    <property type="protein sequence ID" value="SMB23366.1"/>
    <property type="molecule type" value="Genomic_DNA"/>
</dbReference>
<dbReference type="InterPro" id="IPR026031">
    <property type="entry name" value="Cyt_c_CcmB_bac"/>
</dbReference>
<dbReference type="GO" id="GO:0005886">
    <property type="term" value="C:plasma membrane"/>
    <property type="evidence" value="ECO:0007669"/>
    <property type="project" value="UniProtKB-SubCell"/>
</dbReference>
<feature type="transmembrane region" description="Helical" evidence="13">
    <location>
        <begin position="107"/>
        <end position="135"/>
    </location>
</feature>
<dbReference type="Pfam" id="PF03379">
    <property type="entry name" value="CcmB"/>
    <property type="match status" value="1"/>
</dbReference>
<evidence type="ECO:0000256" key="8">
    <source>
        <dbReference type="ARBA" id="ARBA00022692"/>
    </source>
</evidence>
<dbReference type="GO" id="GO:0015232">
    <property type="term" value="F:heme transmembrane transporter activity"/>
    <property type="evidence" value="ECO:0007669"/>
    <property type="project" value="InterPro"/>
</dbReference>
<evidence type="ECO:0000256" key="3">
    <source>
        <dbReference type="ARBA" id="ARBA00010544"/>
    </source>
</evidence>
<dbReference type="PANTHER" id="PTHR30070:SF1">
    <property type="entry name" value="CYTOCHROME C BIOGENESIS B-RELATED"/>
    <property type="match status" value="1"/>
</dbReference>
<dbReference type="PRINTS" id="PR01414">
    <property type="entry name" value="CCMBBIOGNSIS"/>
</dbReference>
<accession>A0A7Z7HPS4</accession>
<sequence length="240" mass="24770">MSANTANAPASLPSREPGALAILAGVVRRDLLLAMRRKSEVLTSLFFFVIVVSLFPLGIGPELGLLRVIAPGVLWVAALLAAMLSLARMFAPDHADGTLEQMLLSPAPLGVLVAGKIFAHWLVSGLPLVLIAPLLGVQYDLSAEALLILMLSLLIGTPLLSLIGAIGAALTLGVRGGGVLLSLLTLPLYIPALIFGAGAVEAEMSGLGAHGHLSLLVALLVLCGFFAPWVTTAALRIALE</sequence>
<evidence type="ECO:0000256" key="9">
    <source>
        <dbReference type="ARBA" id="ARBA00022748"/>
    </source>
</evidence>
<evidence type="ECO:0000256" key="11">
    <source>
        <dbReference type="ARBA" id="ARBA00023136"/>
    </source>
</evidence>
<dbReference type="GO" id="GO:0017004">
    <property type="term" value="P:cytochrome complex assembly"/>
    <property type="evidence" value="ECO:0007669"/>
    <property type="project" value="UniProtKB-KW"/>
</dbReference>
<gene>
    <name evidence="14" type="primary">ccmB</name>
    <name evidence="14" type="ORF">SDENCHOL_10828</name>
</gene>